<organism evidence="6">
    <name type="scientific">marine sediment metagenome</name>
    <dbReference type="NCBI Taxonomy" id="412755"/>
    <lineage>
        <taxon>unclassified sequences</taxon>
        <taxon>metagenomes</taxon>
        <taxon>ecological metagenomes</taxon>
    </lineage>
</organism>
<dbReference type="PANTHER" id="PTHR12815:SF18">
    <property type="entry name" value="SORTING AND ASSEMBLY MACHINERY COMPONENT 50 HOMOLOG"/>
    <property type="match status" value="1"/>
</dbReference>
<dbReference type="GO" id="GO:0019867">
    <property type="term" value="C:outer membrane"/>
    <property type="evidence" value="ECO:0007669"/>
    <property type="project" value="InterPro"/>
</dbReference>
<reference evidence="6" key="1">
    <citation type="journal article" date="2014" name="Front. Microbiol.">
        <title>High frequency of phylogenetically diverse reductive dehalogenase-homologous genes in deep subseafloor sedimentary metagenomes.</title>
        <authorList>
            <person name="Kawai M."/>
            <person name="Futagami T."/>
            <person name="Toyoda A."/>
            <person name="Takaki Y."/>
            <person name="Nishi S."/>
            <person name="Hori S."/>
            <person name="Arai W."/>
            <person name="Tsubouchi T."/>
            <person name="Morono Y."/>
            <person name="Uchiyama I."/>
            <person name="Ito T."/>
            <person name="Fujiyama A."/>
            <person name="Inagaki F."/>
            <person name="Takami H."/>
        </authorList>
    </citation>
    <scope>NUCLEOTIDE SEQUENCE</scope>
    <source>
        <strain evidence="6">Expedition CK06-06</strain>
    </source>
</reference>
<comment type="caution">
    <text evidence="6">The sequence shown here is derived from an EMBL/GenBank/DDBJ whole genome shotgun (WGS) entry which is preliminary data.</text>
</comment>
<accession>X1RFR8</accession>
<evidence type="ECO:0000256" key="4">
    <source>
        <dbReference type="ARBA" id="ARBA00023136"/>
    </source>
</evidence>
<keyword evidence="2" id="KW-1134">Transmembrane beta strand</keyword>
<name>X1RFR8_9ZZZZ</name>
<comment type="subcellular location">
    <subcellularLocation>
        <location evidence="1">Membrane</location>
    </subcellularLocation>
</comment>
<evidence type="ECO:0000259" key="5">
    <source>
        <dbReference type="Pfam" id="PF01103"/>
    </source>
</evidence>
<sequence length="208" mass="23486">KFVDLREKITLPDTIKGITNSVKVQFMIDNRNEFFNPKKGIYILPLIEYAGGPLGGANDFVRFELENRLYIPILQHTIAQRIKLGVIIPTDGIAIYEKYYIGGQNSLRGYPKKSIGPDSIGHEKYGNIIGNYNFEARIALPLNFGIVGFFDIGYIDNEIYLLRSDFLKISAGLGLRYYTPIGPVRLDVGFPLTNGQGKEIYLGIYHIF</sequence>
<dbReference type="InterPro" id="IPR039910">
    <property type="entry name" value="D15-like"/>
</dbReference>
<evidence type="ECO:0000313" key="6">
    <source>
        <dbReference type="EMBL" id="GAI79552.1"/>
    </source>
</evidence>
<evidence type="ECO:0000256" key="3">
    <source>
        <dbReference type="ARBA" id="ARBA00022692"/>
    </source>
</evidence>
<feature type="domain" description="Bacterial surface antigen (D15)" evidence="5">
    <location>
        <begin position="14"/>
        <end position="204"/>
    </location>
</feature>
<feature type="non-terminal residue" evidence="6">
    <location>
        <position position="1"/>
    </location>
</feature>
<evidence type="ECO:0000256" key="2">
    <source>
        <dbReference type="ARBA" id="ARBA00022452"/>
    </source>
</evidence>
<protein>
    <recommendedName>
        <fullName evidence="5">Bacterial surface antigen (D15) domain-containing protein</fullName>
    </recommendedName>
</protein>
<gene>
    <name evidence="6" type="ORF">S12H4_18860</name>
</gene>
<keyword evidence="3" id="KW-0812">Transmembrane</keyword>
<keyword evidence="4" id="KW-0472">Membrane</keyword>
<dbReference type="PANTHER" id="PTHR12815">
    <property type="entry name" value="SORTING AND ASSEMBLY MACHINERY SAMM50 PROTEIN FAMILY MEMBER"/>
    <property type="match status" value="1"/>
</dbReference>
<proteinExistence type="predicted"/>
<dbReference type="EMBL" id="BARW01009364">
    <property type="protein sequence ID" value="GAI79552.1"/>
    <property type="molecule type" value="Genomic_DNA"/>
</dbReference>
<dbReference type="Gene3D" id="2.40.160.50">
    <property type="entry name" value="membrane protein fhac: a member of the omp85/tpsb transporter family"/>
    <property type="match status" value="1"/>
</dbReference>
<dbReference type="InterPro" id="IPR000184">
    <property type="entry name" value="Bac_surfAg_D15"/>
</dbReference>
<dbReference type="AlphaFoldDB" id="X1RFR8"/>
<dbReference type="Pfam" id="PF01103">
    <property type="entry name" value="Omp85"/>
    <property type="match status" value="1"/>
</dbReference>
<evidence type="ECO:0000256" key="1">
    <source>
        <dbReference type="ARBA" id="ARBA00004370"/>
    </source>
</evidence>